<dbReference type="PANTHER" id="PTHR34450:SF8">
    <property type="entry name" value="DEFENSIN-LIKE PROTEIN 232-RELATED"/>
    <property type="match status" value="1"/>
</dbReference>
<evidence type="ECO:0000313" key="7">
    <source>
        <dbReference type="RefSeq" id="XP_019088183.1"/>
    </source>
</evidence>
<protein>
    <submittedName>
        <fullName evidence="7">Defensin-like protein 233</fullName>
    </submittedName>
</protein>
<evidence type="ECO:0000256" key="3">
    <source>
        <dbReference type="ARBA" id="ARBA00022525"/>
    </source>
</evidence>
<name>A0ABM1QN45_CAMSA</name>
<keyword evidence="3" id="KW-0964">Secreted</keyword>
<evidence type="ECO:0000313" key="6">
    <source>
        <dbReference type="Proteomes" id="UP000694864"/>
    </source>
</evidence>
<evidence type="ECO:0000256" key="1">
    <source>
        <dbReference type="ARBA" id="ARBA00004613"/>
    </source>
</evidence>
<evidence type="ECO:0000256" key="4">
    <source>
        <dbReference type="ARBA" id="ARBA00022729"/>
    </source>
</evidence>
<proteinExistence type="inferred from homology"/>
<dbReference type="RefSeq" id="XP_019088183.1">
    <property type="nucleotide sequence ID" value="XM_019232638.1"/>
</dbReference>
<dbReference type="Pfam" id="PF06876">
    <property type="entry name" value="SCRL"/>
    <property type="match status" value="1"/>
</dbReference>
<organism evidence="6 7">
    <name type="scientific">Camelina sativa</name>
    <name type="common">False flax</name>
    <name type="synonym">Myagrum sativum</name>
    <dbReference type="NCBI Taxonomy" id="90675"/>
    <lineage>
        <taxon>Eukaryota</taxon>
        <taxon>Viridiplantae</taxon>
        <taxon>Streptophyta</taxon>
        <taxon>Embryophyta</taxon>
        <taxon>Tracheophyta</taxon>
        <taxon>Spermatophyta</taxon>
        <taxon>Magnoliopsida</taxon>
        <taxon>eudicotyledons</taxon>
        <taxon>Gunneridae</taxon>
        <taxon>Pentapetalae</taxon>
        <taxon>rosids</taxon>
        <taxon>malvids</taxon>
        <taxon>Brassicales</taxon>
        <taxon>Brassicaceae</taxon>
        <taxon>Camelineae</taxon>
        <taxon>Camelina</taxon>
    </lineage>
</organism>
<gene>
    <name evidence="7" type="primary">LOC109127626</name>
</gene>
<reference evidence="7" key="2">
    <citation type="submission" date="2025-08" db="UniProtKB">
        <authorList>
            <consortium name="RefSeq"/>
        </authorList>
    </citation>
    <scope>IDENTIFICATION</scope>
    <source>
        <tissue evidence="7">Leaf</tissue>
    </source>
</reference>
<accession>A0ABM1QN45</accession>
<keyword evidence="5" id="KW-1015">Disulfide bond</keyword>
<comment type="similarity">
    <text evidence="2">Belongs to the DEFL family.</text>
</comment>
<dbReference type="Proteomes" id="UP000694864">
    <property type="component" value="Chromosome 11"/>
</dbReference>
<dbReference type="InterPro" id="IPR010682">
    <property type="entry name" value="SCRL"/>
</dbReference>
<dbReference type="PANTHER" id="PTHR34450">
    <property type="entry name" value="DEFENSIN-LIKE PROTEIN 245-RELATED"/>
    <property type="match status" value="1"/>
</dbReference>
<evidence type="ECO:0000256" key="2">
    <source>
        <dbReference type="ARBA" id="ARBA00006722"/>
    </source>
</evidence>
<comment type="subcellular location">
    <subcellularLocation>
        <location evidence="1">Secreted</location>
    </subcellularLocation>
</comment>
<keyword evidence="6" id="KW-1185">Reference proteome</keyword>
<keyword evidence="4" id="KW-0732">Signal</keyword>
<dbReference type="GeneID" id="109127626"/>
<sequence>MRSSTLFISSCIFICLILIHIEGRVVCFYTKLIYCITLFYKLKNCYNWLIKNLEVEAARAPPQDCWDLITFPGKCGSHGKKKCFKEMEAKMKQRFLQCTCKNLEDEPKPPTDEHDCICQRENPYDCNVRP</sequence>
<evidence type="ECO:0000256" key="5">
    <source>
        <dbReference type="ARBA" id="ARBA00023157"/>
    </source>
</evidence>
<reference evidence="6" key="1">
    <citation type="journal article" date="2014" name="Nat. Commun.">
        <title>The emerging biofuel crop Camelina sativa retains a highly undifferentiated hexaploid genome structure.</title>
        <authorList>
            <person name="Kagale S."/>
            <person name="Koh C."/>
            <person name="Nixon J."/>
            <person name="Bollina V."/>
            <person name="Clarke W.E."/>
            <person name="Tuteja R."/>
            <person name="Spillane C."/>
            <person name="Robinson S.J."/>
            <person name="Links M.G."/>
            <person name="Clarke C."/>
            <person name="Higgins E.E."/>
            <person name="Huebert T."/>
            <person name="Sharpe A.G."/>
            <person name="Parkin I.A."/>
        </authorList>
    </citation>
    <scope>NUCLEOTIDE SEQUENCE [LARGE SCALE GENOMIC DNA]</scope>
    <source>
        <strain evidence="6">cv. DH55</strain>
    </source>
</reference>